<keyword evidence="1" id="KW-0732">Signal</keyword>
<gene>
    <name evidence="2" type="ORF">M2127_000582</name>
</gene>
<dbReference type="AlphaFoldDB" id="A0AA43M7B7"/>
<feature type="signal peptide" evidence="1">
    <location>
        <begin position="1"/>
        <end position="19"/>
    </location>
</feature>
<dbReference type="EMBL" id="JARXYA010000002">
    <property type="protein sequence ID" value="MDH6503295.1"/>
    <property type="molecule type" value="Genomic_DNA"/>
</dbReference>
<evidence type="ECO:0000313" key="3">
    <source>
        <dbReference type="Proteomes" id="UP001161160"/>
    </source>
</evidence>
<dbReference type="GeneID" id="83595172"/>
<name>A0AA43M7B7_9BURK</name>
<keyword evidence="3" id="KW-1185">Reference proteome</keyword>
<evidence type="ECO:0000256" key="1">
    <source>
        <dbReference type="SAM" id="SignalP"/>
    </source>
</evidence>
<comment type="caution">
    <text evidence="2">The sequence shown here is derived from an EMBL/GenBank/DDBJ whole genome shotgun (WGS) entry which is preliminary data.</text>
</comment>
<proteinExistence type="predicted"/>
<accession>A0AA43M7B7</accession>
<dbReference type="PROSITE" id="PS51257">
    <property type="entry name" value="PROKAR_LIPOPROTEIN"/>
    <property type="match status" value="1"/>
</dbReference>
<feature type="chain" id="PRO_5041459065" evidence="1">
    <location>
        <begin position="20"/>
        <end position="171"/>
    </location>
</feature>
<evidence type="ECO:0000313" key="2">
    <source>
        <dbReference type="EMBL" id="MDH6503295.1"/>
    </source>
</evidence>
<dbReference type="RefSeq" id="WP_076022880.1">
    <property type="nucleotide sequence ID" value="NZ_JARXVV010000004.1"/>
</dbReference>
<sequence>MKNTYKVMCLLLVALTGCAGTQTSVSQPASNNSGEQLQKQVNVIQKKLNDCIAKVNQSDDAKFVDAHVISLTANNPNAQELFNSSEKITPEQAIVLSRFKDSTVVCRAISDEFPKPALVAVYSDFYKNIDAVYADLLSKRVTIGVANQERAMRIQYAKSQWVETMQKLRGN</sequence>
<protein>
    <submittedName>
        <fullName evidence="2">RNase H-like nuclease</fullName>
    </submittedName>
</protein>
<reference evidence="2" key="1">
    <citation type="submission" date="2023-04" db="EMBL/GenBank/DDBJ databases">
        <title>Genome Encyclopedia of Bacteria and Archaea VI: Functional Genomics of Type Strains.</title>
        <authorList>
            <person name="Whitman W."/>
        </authorList>
    </citation>
    <scope>NUCLEOTIDE SEQUENCE</scope>
    <source>
        <strain evidence="2">Enz.4-51</strain>
    </source>
</reference>
<dbReference type="Proteomes" id="UP001161160">
    <property type="component" value="Unassembled WGS sequence"/>
</dbReference>
<organism evidence="2 3">
    <name type="scientific">Polynucleobacter sphagniphilus</name>
    <dbReference type="NCBI Taxonomy" id="1743169"/>
    <lineage>
        <taxon>Bacteria</taxon>
        <taxon>Pseudomonadati</taxon>
        <taxon>Pseudomonadota</taxon>
        <taxon>Betaproteobacteria</taxon>
        <taxon>Burkholderiales</taxon>
        <taxon>Burkholderiaceae</taxon>
        <taxon>Polynucleobacter</taxon>
    </lineage>
</organism>